<dbReference type="RefSeq" id="WP_117357227.1">
    <property type="nucleotide sequence ID" value="NZ_QURH01000190.1"/>
</dbReference>
<gene>
    <name evidence="2" type="ORF">DZF91_10180</name>
</gene>
<sequence length="100" mass="10708">MGRRSTVLGSVIAAATVALSVGPAHAGQPAPGAKNGHFYCHNLQISNRHFSASGCVPLHHGRLTDFVVHPDEPADHSYRCAEGWAEGQRLRGDGCFSLYR</sequence>
<proteinExistence type="predicted"/>
<name>A0A372JNZ5_9ACTN</name>
<keyword evidence="3" id="KW-1185">Reference proteome</keyword>
<dbReference type="OrthoDB" id="4334659at2"/>
<organism evidence="2 3">
    <name type="scientific">Actinomadura logoneensis</name>
    <dbReference type="NCBI Taxonomy" id="2293572"/>
    <lineage>
        <taxon>Bacteria</taxon>
        <taxon>Bacillati</taxon>
        <taxon>Actinomycetota</taxon>
        <taxon>Actinomycetes</taxon>
        <taxon>Streptosporangiales</taxon>
        <taxon>Thermomonosporaceae</taxon>
        <taxon>Actinomadura</taxon>
    </lineage>
</organism>
<protein>
    <recommendedName>
        <fullName evidence="4">Secreted protein</fullName>
    </recommendedName>
</protein>
<comment type="caution">
    <text evidence="2">The sequence shown here is derived from an EMBL/GenBank/DDBJ whole genome shotgun (WGS) entry which is preliminary data.</text>
</comment>
<keyword evidence="1" id="KW-0732">Signal</keyword>
<evidence type="ECO:0000313" key="2">
    <source>
        <dbReference type="EMBL" id="RFU41751.1"/>
    </source>
</evidence>
<dbReference type="EMBL" id="QURH01000190">
    <property type="protein sequence ID" value="RFU41751.1"/>
    <property type="molecule type" value="Genomic_DNA"/>
</dbReference>
<dbReference type="Proteomes" id="UP000261811">
    <property type="component" value="Unassembled WGS sequence"/>
</dbReference>
<dbReference type="AlphaFoldDB" id="A0A372JNZ5"/>
<reference evidence="2 3" key="1">
    <citation type="submission" date="2018-08" db="EMBL/GenBank/DDBJ databases">
        <title>Actinomadura jelena sp. nov., a novel Actinomycete isolated from soil in Chad.</title>
        <authorList>
            <person name="Shi L."/>
        </authorList>
    </citation>
    <scope>NUCLEOTIDE SEQUENCE [LARGE SCALE GENOMIC DNA]</scope>
    <source>
        <strain evidence="2 3">NEAU-G17</strain>
    </source>
</reference>
<accession>A0A372JNZ5</accession>
<feature type="chain" id="PRO_5016870546" description="Secreted protein" evidence="1">
    <location>
        <begin position="27"/>
        <end position="100"/>
    </location>
</feature>
<feature type="signal peptide" evidence="1">
    <location>
        <begin position="1"/>
        <end position="26"/>
    </location>
</feature>
<evidence type="ECO:0008006" key="4">
    <source>
        <dbReference type="Google" id="ProtNLM"/>
    </source>
</evidence>
<evidence type="ECO:0000256" key="1">
    <source>
        <dbReference type="SAM" id="SignalP"/>
    </source>
</evidence>
<evidence type="ECO:0000313" key="3">
    <source>
        <dbReference type="Proteomes" id="UP000261811"/>
    </source>
</evidence>